<reference evidence="1 2" key="1">
    <citation type="submission" date="2019-05" db="EMBL/GenBank/DDBJ databases">
        <title>Another draft genome of Portunus trituberculatus and its Hox gene families provides insights of decapod evolution.</title>
        <authorList>
            <person name="Jeong J.-H."/>
            <person name="Song I."/>
            <person name="Kim S."/>
            <person name="Choi T."/>
            <person name="Kim D."/>
            <person name="Ryu S."/>
            <person name="Kim W."/>
        </authorList>
    </citation>
    <scope>NUCLEOTIDE SEQUENCE [LARGE SCALE GENOMIC DNA]</scope>
    <source>
        <tissue evidence="1">Muscle</tissue>
    </source>
</reference>
<proteinExistence type="predicted"/>
<protein>
    <submittedName>
        <fullName evidence="1">Uncharacterized protein</fullName>
    </submittedName>
</protein>
<accession>A0A5B7GCB4</accession>
<comment type="caution">
    <text evidence="1">The sequence shown here is derived from an EMBL/GenBank/DDBJ whole genome shotgun (WGS) entry which is preliminary data.</text>
</comment>
<evidence type="ECO:0000313" key="1">
    <source>
        <dbReference type="EMBL" id="MPC55186.1"/>
    </source>
</evidence>
<organism evidence="1 2">
    <name type="scientific">Portunus trituberculatus</name>
    <name type="common">Swimming crab</name>
    <name type="synonym">Neptunus trituberculatus</name>
    <dbReference type="NCBI Taxonomy" id="210409"/>
    <lineage>
        <taxon>Eukaryota</taxon>
        <taxon>Metazoa</taxon>
        <taxon>Ecdysozoa</taxon>
        <taxon>Arthropoda</taxon>
        <taxon>Crustacea</taxon>
        <taxon>Multicrustacea</taxon>
        <taxon>Malacostraca</taxon>
        <taxon>Eumalacostraca</taxon>
        <taxon>Eucarida</taxon>
        <taxon>Decapoda</taxon>
        <taxon>Pleocyemata</taxon>
        <taxon>Brachyura</taxon>
        <taxon>Eubrachyura</taxon>
        <taxon>Portunoidea</taxon>
        <taxon>Portunidae</taxon>
        <taxon>Portuninae</taxon>
        <taxon>Portunus</taxon>
    </lineage>
</organism>
<dbReference type="PANTHER" id="PTHR34239:SF2">
    <property type="entry name" value="TRANSPOSABLE ELEMENT P TRANSPOSASE_THAP9 CONSERVED DOMAIN-CONTAINING PROTEIN"/>
    <property type="match status" value="1"/>
</dbReference>
<sequence length="151" mass="17220">MRHRIAKKTCIEKFWKTTTPRGQAIALHCTLLSVTHILEVLKSNTNRIDFCTKEVGTDLIKAATIIVNSFTVLDIFTQVERNSVVAQEVSLLNMALTLLDDANHHNNLARCFIIKYEINHMYAHLCSDKVPMRRFLFGDDVSQSAKKTEET</sequence>
<evidence type="ECO:0000313" key="2">
    <source>
        <dbReference type="Proteomes" id="UP000324222"/>
    </source>
</evidence>
<dbReference type="AlphaFoldDB" id="A0A5B7GCB4"/>
<name>A0A5B7GCB4_PORTR</name>
<dbReference type="EMBL" id="VSRR010012963">
    <property type="protein sequence ID" value="MPC55186.1"/>
    <property type="molecule type" value="Genomic_DNA"/>
</dbReference>
<gene>
    <name evidence="1" type="ORF">E2C01_049117</name>
</gene>
<dbReference type="Proteomes" id="UP000324222">
    <property type="component" value="Unassembled WGS sequence"/>
</dbReference>
<dbReference type="PANTHER" id="PTHR34239">
    <property type="entry name" value="APPLE DOMAIN-CONTAINING PROTEIN"/>
    <property type="match status" value="1"/>
</dbReference>
<keyword evidence="2" id="KW-1185">Reference proteome</keyword>